<dbReference type="STRING" id="426701.SAMN04488098_100667"/>
<proteinExistence type="inferred from homology"/>
<evidence type="ECO:0000256" key="1">
    <source>
        <dbReference type="ARBA" id="ARBA00022676"/>
    </source>
</evidence>
<dbReference type="NCBIfam" id="TIGR00696">
    <property type="entry name" value="wecG_tagA_cpsF"/>
    <property type="match status" value="1"/>
</dbReference>
<dbReference type="EC" id="2.4.1.187" evidence="5"/>
<name>A0A1G8XG76_9LACT</name>
<dbReference type="InterPro" id="IPR034714">
    <property type="entry name" value="TagA_TarA"/>
</dbReference>
<comment type="similarity">
    <text evidence="5">Belongs to the glycosyltransferase 26 family. TagA/TarA subfamily.</text>
</comment>
<comment type="pathway">
    <text evidence="5">Cell wall biogenesis; teichoic acid biosynthesis.</text>
</comment>
<evidence type="ECO:0000256" key="3">
    <source>
        <dbReference type="ARBA" id="ARBA00022944"/>
    </source>
</evidence>
<sequence length="245" mass="28558">MQNKITILGIPFDNMTRKEFLEKLYVRMNRKEKTFLVTANPEIVMYAHDNPDYYKLLMEADFIAPDGIGIVQASRKLQTPIKERVPGFELMLGLLEIASMKNKRVYFIGAKEDIINLTVSNVSKKWPDLEIAGYHHGYFDHEDPQMIEQVKATRPDIVLVAFGFPRQEKWIKSYLASADYGIAVGVGGSFDVLSGKTKRAPYLVQRFHIEWLYRLVKQPSRYKRMLALPYFIREVYRQNKKEETI</sequence>
<comment type="catalytic activity">
    <reaction evidence="5">
        <text>UDP-N-acetyl-alpha-D-mannosamine + N-acetyl-alpha-D-glucosaminyl-di-trans,octa-cis-undecaprenyl diphosphate = N-acetyl-beta-D-mannosaminyl-(1-&gt;4)-N-acetyl-alpha-D-glucosaminyl di-trans,octa-cis-undecaprenyl diphosphate + UDP + H(+)</text>
        <dbReference type="Rhea" id="RHEA:16053"/>
        <dbReference type="ChEBI" id="CHEBI:15378"/>
        <dbReference type="ChEBI" id="CHEBI:58223"/>
        <dbReference type="ChEBI" id="CHEBI:62959"/>
        <dbReference type="ChEBI" id="CHEBI:68623"/>
        <dbReference type="ChEBI" id="CHEBI:132210"/>
        <dbReference type="EC" id="2.4.1.187"/>
    </reaction>
</comment>
<comment type="function">
    <text evidence="5">Catalyzes the conversion of GlcNAc-PP-undecaprenol into ManNAc-GlcNAc-PP-undecaprenol, the first committed lipid intermediate in the de novo synthesis of teichoic acid.</text>
</comment>
<evidence type="ECO:0000256" key="4">
    <source>
        <dbReference type="ARBA" id="ARBA00023316"/>
    </source>
</evidence>
<keyword evidence="4 5" id="KW-0961">Cell wall biogenesis/degradation</keyword>
<dbReference type="UniPathway" id="UPA00632"/>
<accession>A0A1G8XG76</accession>
<dbReference type="GO" id="GO:0019350">
    <property type="term" value="P:teichoic acid biosynthetic process"/>
    <property type="evidence" value="ECO:0007669"/>
    <property type="project" value="UniProtKB-UniRule"/>
</dbReference>
<keyword evidence="7" id="KW-1185">Reference proteome</keyword>
<dbReference type="AlphaFoldDB" id="A0A1G8XG76"/>
<dbReference type="EMBL" id="FNFK01000006">
    <property type="protein sequence ID" value="SDJ89397.1"/>
    <property type="molecule type" value="Genomic_DNA"/>
</dbReference>
<dbReference type="PANTHER" id="PTHR34136">
    <property type="match status" value="1"/>
</dbReference>
<dbReference type="RefSeq" id="WP_091265219.1">
    <property type="nucleotide sequence ID" value="NZ_FNFK01000006.1"/>
</dbReference>
<evidence type="ECO:0000313" key="6">
    <source>
        <dbReference type="EMBL" id="SDJ89397.1"/>
    </source>
</evidence>
<dbReference type="Pfam" id="PF03808">
    <property type="entry name" value="Glyco_tran_WecG"/>
    <property type="match status" value="1"/>
</dbReference>
<keyword evidence="2 5" id="KW-0808">Transferase</keyword>
<protein>
    <recommendedName>
        <fullName evidence="5">N-acetylglucosaminyldiphosphoundecaprenol N-acetyl-beta-D-mannosaminyltransferase</fullName>
        <ecNumber evidence="5">2.4.1.187</ecNumber>
    </recommendedName>
    <alternativeName>
        <fullName evidence="5">N-acetylmannosaminyltransferase</fullName>
    </alternativeName>
    <alternativeName>
        <fullName evidence="5">UDP-N-acetylmannosamine transferase</fullName>
    </alternativeName>
    <alternativeName>
        <fullName evidence="5">UDP-N-acetylmannosamine:N-acetylglucosaminyl pyrophosphorylundecaprenol N-acetylmannosaminyltransferase</fullName>
    </alternativeName>
</protein>
<keyword evidence="3 5" id="KW-0777">Teichoic acid biosynthesis</keyword>
<dbReference type="OrthoDB" id="9771846at2"/>
<reference evidence="7" key="1">
    <citation type="submission" date="2016-10" db="EMBL/GenBank/DDBJ databases">
        <authorList>
            <person name="Varghese N."/>
            <person name="Submissions S."/>
        </authorList>
    </citation>
    <scope>NUCLEOTIDE SEQUENCE [LARGE SCALE GENOMIC DNA]</scope>
    <source>
        <strain evidence="7">DSM 19181</strain>
    </source>
</reference>
<evidence type="ECO:0000256" key="2">
    <source>
        <dbReference type="ARBA" id="ARBA00022679"/>
    </source>
</evidence>
<gene>
    <name evidence="6" type="ORF">SAMN04488098_100667</name>
</gene>
<evidence type="ECO:0000256" key="5">
    <source>
        <dbReference type="HAMAP-Rule" id="MF_02070"/>
    </source>
</evidence>
<dbReference type="Proteomes" id="UP000199433">
    <property type="component" value="Unassembled WGS sequence"/>
</dbReference>
<dbReference type="GO" id="GO:0047244">
    <property type="term" value="F:N-acetylglucosaminyldiphosphoundecaprenol N-acetyl-beta-D-mannosaminyltransferase activity"/>
    <property type="evidence" value="ECO:0007669"/>
    <property type="project" value="UniProtKB-UniRule"/>
</dbReference>
<dbReference type="CDD" id="cd06533">
    <property type="entry name" value="Glyco_transf_WecG_TagA"/>
    <property type="match status" value="1"/>
</dbReference>
<dbReference type="GO" id="GO:0071555">
    <property type="term" value="P:cell wall organization"/>
    <property type="evidence" value="ECO:0007669"/>
    <property type="project" value="UniProtKB-KW"/>
</dbReference>
<keyword evidence="1 5" id="KW-0328">Glycosyltransferase</keyword>
<dbReference type="HAMAP" id="MF_02070">
    <property type="entry name" value="TagA_TarA"/>
    <property type="match status" value="1"/>
</dbReference>
<organism evidence="6 7">
    <name type="scientific">Alkalibacterium thalassium</name>
    <dbReference type="NCBI Taxonomy" id="426701"/>
    <lineage>
        <taxon>Bacteria</taxon>
        <taxon>Bacillati</taxon>
        <taxon>Bacillota</taxon>
        <taxon>Bacilli</taxon>
        <taxon>Lactobacillales</taxon>
        <taxon>Carnobacteriaceae</taxon>
        <taxon>Alkalibacterium</taxon>
    </lineage>
</organism>
<dbReference type="PANTHER" id="PTHR34136:SF1">
    <property type="entry name" value="UDP-N-ACETYL-D-MANNOSAMINURONIC ACID TRANSFERASE"/>
    <property type="match status" value="1"/>
</dbReference>
<evidence type="ECO:0000313" key="7">
    <source>
        <dbReference type="Proteomes" id="UP000199433"/>
    </source>
</evidence>
<dbReference type="InterPro" id="IPR004629">
    <property type="entry name" value="WecG_TagA_CpsF"/>
</dbReference>